<organism evidence="2 3">
    <name type="scientific">Natrinema salsiterrestre</name>
    <dbReference type="NCBI Taxonomy" id="2950540"/>
    <lineage>
        <taxon>Archaea</taxon>
        <taxon>Methanobacteriati</taxon>
        <taxon>Methanobacteriota</taxon>
        <taxon>Stenosarchaea group</taxon>
        <taxon>Halobacteria</taxon>
        <taxon>Halobacteriales</taxon>
        <taxon>Natrialbaceae</taxon>
        <taxon>Natrinema</taxon>
    </lineage>
</organism>
<name>A0A9Q4Q2B9_9EURY</name>
<reference evidence="2" key="1">
    <citation type="submission" date="2022-06" db="EMBL/GenBank/DDBJ databases">
        <title>Natrinema sp. a new haloarchaeum isolate from saline soil.</title>
        <authorList>
            <person name="Strakova D."/>
            <person name="Galisteo C."/>
            <person name="Sanchez-Porro C."/>
            <person name="Ventosa A."/>
        </authorList>
    </citation>
    <scope>NUCLEOTIDE SEQUENCE</scope>
    <source>
        <strain evidence="2">S1CR25-10</strain>
    </source>
</reference>
<evidence type="ECO:0000256" key="1">
    <source>
        <dbReference type="SAM" id="MobiDB-lite"/>
    </source>
</evidence>
<dbReference type="Proteomes" id="UP001154061">
    <property type="component" value="Unassembled WGS sequence"/>
</dbReference>
<dbReference type="Gene3D" id="3.40.1260.10">
    <property type="entry name" value="DsrEFH-like"/>
    <property type="match status" value="1"/>
</dbReference>
<evidence type="ECO:0000313" key="2">
    <source>
        <dbReference type="EMBL" id="MDF9748154.1"/>
    </source>
</evidence>
<proteinExistence type="predicted"/>
<protein>
    <submittedName>
        <fullName evidence="2">DsrE family protein</fullName>
    </submittedName>
</protein>
<sequence length="162" mass="17340">MNRRQYLAGTGVLVSSGAIGATETGRAHENNNSSNRTGEETDGGQGPATRTVLHLSSDDVAVQEMALMNAKNLLEDPTVNNREIRFVANMRAIFAYVEGETEHADLVRSLAESGVEFKACENAMATLDVSESELLPVVDTVPSAVGEIAKRQAEGYGYLKVP</sequence>
<dbReference type="PANTHER" id="PTHR37691">
    <property type="entry name" value="BLR3518 PROTEIN"/>
    <property type="match status" value="1"/>
</dbReference>
<dbReference type="Pfam" id="PF02635">
    <property type="entry name" value="DsrE"/>
    <property type="match status" value="1"/>
</dbReference>
<dbReference type="InterPro" id="IPR027396">
    <property type="entry name" value="DsrEFH-like"/>
</dbReference>
<dbReference type="PANTHER" id="PTHR37691:SF1">
    <property type="entry name" value="BLR3518 PROTEIN"/>
    <property type="match status" value="1"/>
</dbReference>
<keyword evidence="3" id="KW-1185">Reference proteome</keyword>
<dbReference type="SUPFAM" id="SSF75169">
    <property type="entry name" value="DsrEFH-like"/>
    <property type="match status" value="1"/>
</dbReference>
<evidence type="ECO:0000313" key="3">
    <source>
        <dbReference type="Proteomes" id="UP001154061"/>
    </source>
</evidence>
<gene>
    <name evidence="2" type="ORF">NDI89_21520</name>
</gene>
<comment type="caution">
    <text evidence="2">The sequence shown here is derived from an EMBL/GenBank/DDBJ whole genome shotgun (WGS) entry which is preliminary data.</text>
</comment>
<dbReference type="EMBL" id="JAMQOT010000012">
    <property type="protein sequence ID" value="MDF9748154.1"/>
    <property type="molecule type" value="Genomic_DNA"/>
</dbReference>
<dbReference type="InterPro" id="IPR003787">
    <property type="entry name" value="Sulphur_relay_DsrE/F-like"/>
</dbReference>
<accession>A0A9Q4Q2B9</accession>
<dbReference type="AlphaFoldDB" id="A0A9Q4Q2B9"/>
<feature type="region of interest" description="Disordered" evidence="1">
    <location>
        <begin position="19"/>
        <end position="48"/>
    </location>
</feature>
<dbReference type="RefSeq" id="WP_277524725.1">
    <property type="nucleotide sequence ID" value="NZ_JAMQOT010000012.1"/>
</dbReference>